<organism evidence="9 10">
    <name type="scientific">Phytohabitans suffuscus</name>
    <dbReference type="NCBI Taxonomy" id="624315"/>
    <lineage>
        <taxon>Bacteria</taxon>
        <taxon>Bacillati</taxon>
        <taxon>Actinomycetota</taxon>
        <taxon>Actinomycetes</taxon>
        <taxon>Micromonosporales</taxon>
        <taxon>Micromonosporaceae</taxon>
    </lineage>
</organism>
<keyword evidence="10" id="KW-1185">Reference proteome</keyword>
<comment type="cofactor">
    <cofactor evidence="1">
        <name>[3Fe-4S] cluster</name>
        <dbReference type="ChEBI" id="CHEBI:21137"/>
    </cofactor>
</comment>
<evidence type="ECO:0000256" key="4">
    <source>
        <dbReference type="ARBA" id="ARBA00022982"/>
    </source>
</evidence>
<dbReference type="InterPro" id="IPR001080">
    <property type="entry name" value="3Fe4S_ferredoxin"/>
</dbReference>
<keyword evidence="6 8" id="KW-0411">Iron-sulfur</keyword>
<sequence length="65" mass="6850">MRIRTERDSCIASGACVLEAPQVFDQDEDGVVVLLAESPAPEVAESARNAMMACPAAVITIDEDA</sequence>
<keyword evidence="4 8" id="KW-0249">Electron transport</keyword>
<dbReference type="Pfam" id="PF13370">
    <property type="entry name" value="Fer4_13"/>
    <property type="match status" value="1"/>
</dbReference>
<keyword evidence="3 8" id="KW-0479">Metal-binding</keyword>
<evidence type="ECO:0000256" key="7">
    <source>
        <dbReference type="ARBA" id="ARBA00023291"/>
    </source>
</evidence>
<proteinExistence type="predicted"/>
<dbReference type="EMBL" id="AP022871">
    <property type="protein sequence ID" value="BCB82831.1"/>
    <property type="molecule type" value="Genomic_DNA"/>
</dbReference>
<evidence type="ECO:0000256" key="6">
    <source>
        <dbReference type="ARBA" id="ARBA00023014"/>
    </source>
</evidence>
<keyword evidence="7" id="KW-0003">3Fe-4S</keyword>
<dbReference type="GO" id="GO:0051538">
    <property type="term" value="F:3 iron, 4 sulfur cluster binding"/>
    <property type="evidence" value="ECO:0007669"/>
    <property type="project" value="UniProtKB-KW"/>
</dbReference>
<accession>A0A6F8YA52</accession>
<evidence type="ECO:0000256" key="8">
    <source>
        <dbReference type="RuleBase" id="RU368020"/>
    </source>
</evidence>
<dbReference type="Gene3D" id="3.30.70.20">
    <property type="match status" value="1"/>
</dbReference>
<evidence type="ECO:0000313" key="9">
    <source>
        <dbReference type="EMBL" id="BCB82831.1"/>
    </source>
</evidence>
<dbReference type="GO" id="GO:0005506">
    <property type="term" value="F:iron ion binding"/>
    <property type="evidence" value="ECO:0007669"/>
    <property type="project" value="UniProtKB-UniRule"/>
</dbReference>
<keyword evidence="2 8" id="KW-0813">Transport</keyword>
<reference evidence="9 10" key="2">
    <citation type="submission" date="2020-03" db="EMBL/GenBank/DDBJ databases">
        <authorList>
            <person name="Ichikawa N."/>
            <person name="Kimura A."/>
            <person name="Kitahashi Y."/>
            <person name="Uohara A."/>
        </authorList>
    </citation>
    <scope>NUCLEOTIDE SEQUENCE [LARGE SCALE GENOMIC DNA]</scope>
    <source>
        <strain evidence="9 10">NBRC 105367</strain>
    </source>
</reference>
<keyword evidence="5 8" id="KW-0408">Iron</keyword>
<gene>
    <name evidence="9" type="ORF">Psuf_001440</name>
</gene>
<dbReference type="PANTHER" id="PTHR36923:SF3">
    <property type="entry name" value="FERREDOXIN"/>
    <property type="match status" value="1"/>
</dbReference>
<dbReference type="SUPFAM" id="SSF54862">
    <property type="entry name" value="4Fe-4S ferredoxins"/>
    <property type="match status" value="1"/>
</dbReference>
<name>A0A6F8YA52_9ACTN</name>
<evidence type="ECO:0000313" key="10">
    <source>
        <dbReference type="Proteomes" id="UP000503011"/>
    </source>
</evidence>
<comment type="function">
    <text evidence="8">Ferredoxins are iron-sulfur proteins that transfer electrons in a wide variety of metabolic reactions.</text>
</comment>
<evidence type="ECO:0000256" key="2">
    <source>
        <dbReference type="ARBA" id="ARBA00022448"/>
    </source>
</evidence>
<dbReference type="KEGG" id="psuu:Psuf_001440"/>
<evidence type="ECO:0000256" key="3">
    <source>
        <dbReference type="ARBA" id="ARBA00022723"/>
    </source>
</evidence>
<reference evidence="9 10" key="1">
    <citation type="submission" date="2020-03" db="EMBL/GenBank/DDBJ databases">
        <title>Whole genome shotgun sequence of Phytohabitans suffuscus NBRC 105367.</title>
        <authorList>
            <person name="Komaki H."/>
            <person name="Tamura T."/>
        </authorList>
    </citation>
    <scope>NUCLEOTIDE SEQUENCE [LARGE SCALE GENOMIC DNA]</scope>
    <source>
        <strain evidence="9 10">NBRC 105367</strain>
    </source>
</reference>
<dbReference type="AlphaFoldDB" id="A0A6F8YA52"/>
<evidence type="ECO:0000256" key="1">
    <source>
        <dbReference type="ARBA" id="ARBA00001927"/>
    </source>
</evidence>
<evidence type="ECO:0000256" key="5">
    <source>
        <dbReference type="ARBA" id="ARBA00023004"/>
    </source>
</evidence>
<dbReference type="GO" id="GO:0009055">
    <property type="term" value="F:electron transfer activity"/>
    <property type="evidence" value="ECO:0007669"/>
    <property type="project" value="UniProtKB-UniRule"/>
</dbReference>
<protein>
    <recommendedName>
        <fullName evidence="8">Ferredoxin</fullName>
    </recommendedName>
</protein>
<dbReference type="RefSeq" id="WP_173152605.1">
    <property type="nucleotide sequence ID" value="NZ_AP022871.1"/>
</dbReference>
<dbReference type="InterPro" id="IPR051269">
    <property type="entry name" value="Fe-S_cluster_ET"/>
</dbReference>
<dbReference type="PRINTS" id="PR00352">
    <property type="entry name" value="3FE4SFRDOXIN"/>
</dbReference>
<dbReference type="Proteomes" id="UP000503011">
    <property type="component" value="Chromosome"/>
</dbReference>
<dbReference type="PANTHER" id="PTHR36923">
    <property type="entry name" value="FERREDOXIN"/>
    <property type="match status" value="1"/>
</dbReference>